<name>A0A4D8PJ11_9PROT</name>
<protein>
    <submittedName>
        <fullName evidence="2">Recombinase family protein</fullName>
    </submittedName>
</protein>
<reference evidence="2 3" key="1">
    <citation type="submission" date="2018-09" db="EMBL/GenBank/DDBJ databases">
        <title>Whole genome based analysis of evolution and adaptive divergence in Indian and Brazilian strains of Azospirillum brasilense.</title>
        <authorList>
            <person name="Singh C."/>
            <person name="Tripathi A.K."/>
        </authorList>
    </citation>
    <scope>NUCLEOTIDE SEQUENCE [LARGE SCALE GENOMIC DNA]</scope>
    <source>
        <strain evidence="2 3">MTCC4035</strain>
    </source>
</reference>
<organism evidence="2 3">
    <name type="scientific">Azospirillum argentinense</name>
    <dbReference type="NCBI Taxonomy" id="2970906"/>
    <lineage>
        <taxon>Bacteria</taxon>
        <taxon>Pseudomonadati</taxon>
        <taxon>Pseudomonadota</taxon>
        <taxon>Alphaproteobacteria</taxon>
        <taxon>Rhodospirillales</taxon>
        <taxon>Azospirillaceae</taxon>
        <taxon>Azospirillum</taxon>
    </lineage>
</organism>
<evidence type="ECO:0000313" key="3">
    <source>
        <dbReference type="Proteomes" id="UP000298595"/>
    </source>
</evidence>
<dbReference type="GO" id="GO:0003677">
    <property type="term" value="F:DNA binding"/>
    <property type="evidence" value="ECO:0007669"/>
    <property type="project" value="InterPro"/>
</dbReference>
<proteinExistence type="predicted"/>
<dbReference type="InterPro" id="IPR006119">
    <property type="entry name" value="Resolv_N"/>
</dbReference>
<dbReference type="RefSeq" id="WP_137115240.1">
    <property type="nucleotide sequence ID" value="NZ_CP032321.1"/>
</dbReference>
<sequence length="54" mass="5587">MSTDNPALNELTAHILPAVAEAERKAISNRTRLALSAAKARSTKLGTPANEGTG</sequence>
<dbReference type="GO" id="GO:0000150">
    <property type="term" value="F:DNA strand exchange activity"/>
    <property type="evidence" value="ECO:0007669"/>
    <property type="project" value="InterPro"/>
</dbReference>
<feature type="domain" description="Resolvase/invertase-type recombinase catalytic" evidence="1">
    <location>
        <begin position="1"/>
        <end position="42"/>
    </location>
</feature>
<dbReference type="Proteomes" id="UP000298595">
    <property type="component" value="Chromosome"/>
</dbReference>
<accession>A0A4D8PJ11</accession>
<dbReference type="AlphaFoldDB" id="A0A4D8PJ11"/>
<evidence type="ECO:0000259" key="1">
    <source>
        <dbReference type="PROSITE" id="PS51736"/>
    </source>
</evidence>
<gene>
    <name evidence="2" type="ORF">D3093_08720</name>
</gene>
<dbReference type="KEGG" id="aare:D3093_08720"/>
<dbReference type="EMBL" id="CP032321">
    <property type="protein sequence ID" value="QCN95331.1"/>
    <property type="molecule type" value="Genomic_DNA"/>
</dbReference>
<evidence type="ECO:0000313" key="2">
    <source>
        <dbReference type="EMBL" id="QCN95331.1"/>
    </source>
</evidence>
<dbReference type="PROSITE" id="PS51736">
    <property type="entry name" value="RECOMBINASES_3"/>
    <property type="match status" value="1"/>
</dbReference>